<keyword evidence="2 4" id="KW-0456">Lyase</keyword>
<feature type="active site" description="Schiff-base intermediate with substrate" evidence="5">
    <location>
        <position position="165"/>
    </location>
</feature>
<dbReference type="Pfam" id="PF00701">
    <property type="entry name" value="DHDPS"/>
    <property type="match status" value="1"/>
</dbReference>
<accession>A0AA49JXE8</accession>
<dbReference type="PANTHER" id="PTHR12128:SF66">
    <property type="entry name" value="4-HYDROXY-2-OXOGLUTARATE ALDOLASE, MITOCHONDRIAL"/>
    <property type="match status" value="1"/>
</dbReference>
<dbReference type="PROSITE" id="PS00665">
    <property type="entry name" value="DHDPS_1"/>
    <property type="match status" value="1"/>
</dbReference>
<dbReference type="InterPro" id="IPR020624">
    <property type="entry name" value="Schiff_base-form_aldolases_CS"/>
</dbReference>
<name>A0AA49Q9M7_9BACT</name>
<dbReference type="Proteomes" id="UP001229955">
    <property type="component" value="Chromosome"/>
</dbReference>
<accession>A0AA49Q9M7</accession>
<dbReference type="InterPro" id="IPR013785">
    <property type="entry name" value="Aldolase_TIM"/>
</dbReference>
<dbReference type="EMBL" id="CP130613">
    <property type="protein sequence ID" value="WKW16560.1"/>
    <property type="molecule type" value="Genomic_DNA"/>
</dbReference>
<evidence type="ECO:0000313" key="7">
    <source>
        <dbReference type="EMBL" id="WKW13654.1"/>
    </source>
</evidence>
<evidence type="ECO:0000256" key="6">
    <source>
        <dbReference type="PIRSR" id="PIRSR001365-2"/>
    </source>
</evidence>
<dbReference type="EMBL" id="CP130612">
    <property type="protein sequence ID" value="WKW13654.1"/>
    <property type="molecule type" value="Genomic_DNA"/>
</dbReference>
<feature type="active site" description="Proton donor/acceptor" evidence="5">
    <location>
        <position position="137"/>
    </location>
</feature>
<dbReference type="KEGG" id="pspc:Strain318_000745"/>
<dbReference type="RefSeq" id="WP_367887878.1">
    <property type="nucleotide sequence ID" value="NZ_CP130612.1"/>
</dbReference>
<evidence type="ECO:0000256" key="2">
    <source>
        <dbReference type="ARBA" id="ARBA00023239"/>
    </source>
</evidence>
<organism evidence="8 9">
    <name type="scientific">Pseudogemmatithrix spongiicola</name>
    <dbReference type="NCBI Taxonomy" id="3062599"/>
    <lineage>
        <taxon>Bacteria</taxon>
        <taxon>Pseudomonadati</taxon>
        <taxon>Gemmatimonadota</taxon>
        <taxon>Gemmatimonadia</taxon>
        <taxon>Gemmatimonadales</taxon>
        <taxon>Gemmatimonadaceae</taxon>
        <taxon>Pseudogemmatithrix</taxon>
    </lineage>
</organism>
<evidence type="ECO:0000256" key="5">
    <source>
        <dbReference type="PIRSR" id="PIRSR001365-1"/>
    </source>
</evidence>
<evidence type="ECO:0000313" key="8">
    <source>
        <dbReference type="EMBL" id="WKW16560.1"/>
    </source>
</evidence>
<dbReference type="SMART" id="SM01130">
    <property type="entry name" value="DHDPS"/>
    <property type="match status" value="1"/>
</dbReference>
<keyword evidence="9" id="KW-1185">Reference proteome</keyword>
<dbReference type="SUPFAM" id="SSF51569">
    <property type="entry name" value="Aldolase"/>
    <property type="match status" value="1"/>
</dbReference>
<protein>
    <submittedName>
        <fullName evidence="8">Dihydrodipicolinate synthase family protein</fullName>
    </submittedName>
</protein>
<dbReference type="PANTHER" id="PTHR12128">
    <property type="entry name" value="DIHYDRODIPICOLINATE SYNTHASE"/>
    <property type="match status" value="1"/>
</dbReference>
<reference evidence="8" key="1">
    <citation type="submission" date="2023-07" db="EMBL/GenBank/DDBJ databases">
        <authorList>
            <person name="Haufschild T."/>
            <person name="Kallscheuer N."/>
            <person name="Hammer J."/>
            <person name="Kohn T."/>
            <person name="Kabuu M."/>
            <person name="Jogler M."/>
            <person name="Wohfarth N."/>
            <person name="Heuer A."/>
            <person name="Rohde M."/>
            <person name="van Teeseling M.C.F."/>
            <person name="Jogler C."/>
        </authorList>
    </citation>
    <scope>NUCLEOTIDE SEQUENCE</scope>
    <source>
        <strain evidence="7">Strain 138</strain>
        <strain evidence="8">Strain 318</strain>
    </source>
</reference>
<dbReference type="CDD" id="cd00408">
    <property type="entry name" value="DHDPS-like"/>
    <property type="match status" value="1"/>
</dbReference>
<dbReference type="PRINTS" id="PR00146">
    <property type="entry name" value="DHPICSNTHASE"/>
</dbReference>
<dbReference type="AlphaFoldDB" id="A0AA49Q9M7"/>
<evidence type="ECO:0000256" key="3">
    <source>
        <dbReference type="ARBA" id="ARBA00023270"/>
    </source>
</evidence>
<feature type="binding site" evidence="6">
    <location>
        <position position="47"/>
    </location>
    <ligand>
        <name>pyruvate</name>
        <dbReference type="ChEBI" id="CHEBI:15361"/>
    </ligand>
</feature>
<dbReference type="GO" id="GO:0008840">
    <property type="term" value="F:4-hydroxy-tetrahydrodipicolinate synthase activity"/>
    <property type="evidence" value="ECO:0007669"/>
    <property type="project" value="TreeGrafter"/>
</dbReference>
<dbReference type="InterPro" id="IPR002220">
    <property type="entry name" value="DapA-like"/>
</dbReference>
<comment type="similarity">
    <text evidence="1 4">Belongs to the DapA family.</text>
</comment>
<dbReference type="Gene3D" id="3.20.20.70">
    <property type="entry name" value="Aldolase class I"/>
    <property type="match status" value="1"/>
</dbReference>
<dbReference type="PIRSF" id="PIRSF001365">
    <property type="entry name" value="DHDPS"/>
    <property type="match status" value="1"/>
</dbReference>
<gene>
    <name evidence="7" type="ORF">Strain138_000745</name>
    <name evidence="8" type="ORF">Strain318_000745</name>
</gene>
<sequence length="291" mass="29755">MQLQGIFAPVISTFHAGSEDLDLDGFAANVRSHIAEGLDGMVVAGSTGEAALLSEAERGALVATAREHTPAGKLVIAGCGGESTRQTVARTQQAKASGADAVLVVAPHYYANAMTEEVLRAHYRRVADESPLPVILYNIPKYMHFALSAELVAELAQHGNVIGIKDSSGVLDMLKGFLKAQSPTFSVLTGSGSGLQAGLEAGARGGILAVSLFAAGFALEVLEAVRGGEPERAAKAQARLKPMADVIVAKLGVPGVKAAMEAVGKVGGMPRMPLLPLDAAGRAEVAAALAG</sequence>
<proteinExistence type="inferred from homology"/>
<evidence type="ECO:0000256" key="4">
    <source>
        <dbReference type="PIRNR" id="PIRNR001365"/>
    </source>
</evidence>
<feature type="binding site" evidence="6">
    <location>
        <position position="207"/>
    </location>
    <ligand>
        <name>pyruvate</name>
        <dbReference type="ChEBI" id="CHEBI:15361"/>
    </ligand>
</feature>
<evidence type="ECO:0000256" key="1">
    <source>
        <dbReference type="ARBA" id="ARBA00007592"/>
    </source>
</evidence>
<evidence type="ECO:0000313" key="9">
    <source>
        <dbReference type="Proteomes" id="UP001229955"/>
    </source>
</evidence>
<keyword evidence="3" id="KW-0704">Schiff base</keyword>